<protein>
    <recommendedName>
        <fullName evidence="3">Hpt domain-containing protein</fullName>
    </recommendedName>
</protein>
<name>A0ABT5SUN9_9PSEU</name>
<dbReference type="Proteomes" id="UP001300763">
    <property type="component" value="Unassembled WGS sequence"/>
</dbReference>
<proteinExistence type="predicted"/>
<dbReference type="EMBL" id="JAQZAO010000005">
    <property type="protein sequence ID" value="MDD7966170.1"/>
    <property type="molecule type" value="Genomic_DNA"/>
</dbReference>
<evidence type="ECO:0000313" key="1">
    <source>
        <dbReference type="EMBL" id="MDD7966170.1"/>
    </source>
</evidence>
<gene>
    <name evidence="1" type="ORF">PGB27_12555</name>
</gene>
<dbReference type="RefSeq" id="WP_274200700.1">
    <property type="nucleotide sequence ID" value="NZ_JAQZAO010000005.1"/>
</dbReference>
<evidence type="ECO:0000313" key="2">
    <source>
        <dbReference type="Proteomes" id="UP001300763"/>
    </source>
</evidence>
<evidence type="ECO:0008006" key="3">
    <source>
        <dbReference type="Google" id="ProtNLM"/>
    </source>
</evidence>
<organism evidence="1 2">
    <name type="scientific">Actinomycetospora lemnae</name>
    <dbReference type="NCBI Taxonomy" id="3019891"/>
    <lineage>
        <taxon>Bacteria</taxon>
        <taxon>Bacillati</taxon>
        <taxon>Actinomycetota</taxon>
        <taxon>Actinomycetes</taxon>
        <taxon>Pseudonocardiales</taxon>
        <taxon>Pseudonocardiaceae</taxon>
        <taxon>Actinomycetospora</taxon>
    </lineage>
</organism>
<accession>A0ABT5SUN9</accession>
<keyword evidence="2" id="KW-1185">Reference proteome</keyword>
<reference evidence="1 2" key="1">
    <citation type="submission" date="2023-02" db="EMBL/GenBank/DDBJ databases">
        <title>Genome sequencing required for Actinomycetospora new species description.</title>
        <authorList>
            <person name="Saimee Y."/>
            <person name="Duangmal K."/>
        </authorList>
    </citation>
    <scope>NUCLEOTIDE SEQUENCE [LARGE SCALE GENOMIC DNA]</scope>
    <source>
        <strain evidence="1 2">DW7H6</strain>
    </source>
</reference>
<sequence length="91" mass="9699">MATHNTSSRPLDDLEVDTTATPRDAVAQLFAAALDGDRRAEATLHLLGGFDETAQRASAALLDSGSDPRHGTVDVLASIDRTLAALRDERR</sequence>
<comment type="caution">
    <text evidence="1">The sequence shown here is derived from an EMBL/GenBank/DDBJ whole genome shotgun (WGS) entry which is preliminary data.</text>
</comment>